<reference evidence="2 3" key="1">
    <citation type="submission" date="2018-03" db="EMBL/GenBank/DDBJ databases">
        <title>Draft Genome Sequences of the Obligatory Marine Myxobacteria Enhygromyxa salina SWB007.</title>
        <authorList>
            <person name="Poehlein A."/>
            <person name="Moghaddam J.A."/>
            <person name="Harms H."/>
            <person name="Alanjari M."/>
            <person name="Koenig G.M."/>
            <person name="Daniel R."/>
            <person name="Schaeberle T.F."/>
        </authorList>
    </citation>
    <scope>NUCLEOTIDE SEQUENCE [LARGE SCALE GENOMIC DNA]</scope>
    <source>
        <strain evidence="2 3">SWB007</strain>
    </source>
</reference>
<accession>A0A2S9XHC2</accession>
<organism evidence="2 3">
    <name type="scientific">Enhygromyxa salina</name>
    <dbReference type="NCBI Taxonomy" id="215803"/>
    <lineage>
        <taxon>Bacteria</taxon>
        <taxon>Pseudomonadati</taxon>
        <taxon>Myxococcota</taxon>
        <taxon>Polyangia</taxon>
        <taxon>Nannocystales</taxon>
        <taxon>Nannocystaceae</taxon>
        <taxon>Enhygromyxa</taxon>
    </lineage>
</organism>
<evidence type="ECO:0000313" key="2">
    <source>
        <dbReference type="EMBL" id="PRP92262.1"/>
    </source>
</evidence>
<feature type="compositionally biased region" description="Basic and acidic residues" evidence="1">
    <location>
        <begin position="42"/>
        <end position="72"/>
    </location>
</feature>
<name>A0A2S9XHC2_9BACT</name>
<proteinExistence type="predicted"/>
<evidence type="ECO:0000256" key="1">
    <source>
        <dbReference type="SAM" id="MobiDB-lite"/>
    </source>
</evidence>
<gene>
    <name evidence="2" type="ORF">ENSA7_81670</name>
</gene>
<protein>
    <submittedName>
        <fullName evidence="2">Uncharacterized protein</fullName>
    </submittedName>
</protein>
<feature type="region of interest" description="Disordered" evidence="1">
    <location>
        <begin position="36"/>
        <end position="101"/>
    </location>
</feature>
<sequence>MAQQPVELVDREAALGQRLDLVDEFCGRARISEGIQTSQIGEVKEARDREPKRPRERDATKQRGEVGERERVAGQVGAHQQPVVPLADPEPREHARKLGGGDRLRWIALADQLGAISRGVERRIDRPEILGEKAPSVERPLVIAVPGVDHVRPERGELVPAQADALAEQHDLRERSQPRAIQGVAEDVAHQHVEHAPGDLRRSLEPHEAVEPIERGRVQEGDRGVLERAGLRPLHHDVATGVDEVQVEQFAERVELDPGSQ</sequence>
<evidence type="ECO:0000313" key="3">
    <source>
        <dbReference type="Proteomes" id="UP000238823"/>
    </source>
</evidence>
<comment type="caution">
    <text evidence="2">The sequence shown here is derived from an EMBL/GenBank/DDBJ whole genome shotgun (WGS) entry which is preliminary data.</text>
</comment>
<dbReference type="AlphaFoldDB" id="A0A2S9XHC2"/>
<dbReference type="EMBL" id="PVNL01000160">
    <property type="protein sequence ID" value="PRP92262.1"/>
    <property type="molecule type" value="Genomic_DNA"/>
</dbReference>
<dbReference type="Proteomes" id="UP000238823">
    <property type="component" value="Unassembled WGS sequence"/>
</dbReference>